<dbReference type="HOGENOM" id="CLU_110331_1_0_1"/>
<dbReference type="Gene3D" id="2.60.120.10">
    <property type="entry name" value="Jelly Rolls"/>
    <property type="match status" value="1"/>
</dbReference>
<dbReference type="AlphaFoldDB" id="A0A0C9UGH7"/>
<dbReference type="InterPro" id="IPR051610">
    <property type="entry name" value="GPI/OXD"/>
</dbReference>
<dbReference type="OrthoDB" id="10263073at2759"/>
<dbReference type="Proteomes" id="UP000054279">
    <property type="component" value="Unassembled WGS sequence"/>
</dbReference>
<gene>
    <name evidence="3" type="ORF">M422DRAFT_56383</name>
</gene>
<evidence type="ECO:0000313" key="4">
    <source>
        <dbReference type="Proteomes" id="UP000054279"/>
    </source>
</evidence>
<name>A0A0C9UGH7_SPHS4</name>
<evidence type="ECO:0000259" key="2">
    <source>
        <dbReference type="SMART" id="SM00835"/>
    </source>
</evidence>
<evidence type="ECO:0000256" key="1">
    <source>
        <dbReference type="ARBA" id="ARBA00022723"/>
    </source>
</evidence>
<dbReference type="Pfam" id="PF07883">
    <property type="entry name" value="Cupin_2"/>
    <property type="match status" value="1"/>
</dbReference>
<reference evidence="3 4" key="1">
    <citation type="submission" date="2014-06" db="EMBL/GenBank/DDBJ databases">
        <title>Evolutionary Origins and Diversification of the Mycorrhizal Mutualists.</title>
        <authorList>
            <consortium name="DOE Joint Genome Institute"/>
            <consortium name="Mycorrhizal Genomics Consortium"/>
            <person name="Kohler A."/>
            <person name="Kuo A."/>
            <person name="Nagy L.G."/>
            <person name="Floudas D."/>
            <person name="Copeland A."/>
            <person name="Barry K.W."/>
            <person name="Cichocki N."/>
            <person name="Veneault-Fourrey C."/>
            <person name="LaButti K."/>
            <person name="Lindquist E.A."/>
            <person name="Lipzen A."/>
            <person name="Lundell T."/>
            <person name="Morin E."/>
            <person name="Murat C."/>
            <person name="Riley R."/>
            <person name="Ohm R."/>
            <person name="Sun H."/>
            <person name="Tunlid A."/>
            <person name="Henrissat B."/>
            <person name="Grigoriev I.V."/>
            <person name="Hibbett D.S."/>
            <person name="Martin F."/>
        </authorList>
    </citation>
    <scope>NUCLEOTIDE SEQUENCE [LARGE SCALE GENOMIC DNA]</scope>
    <source>
        <strain evidence="3 4">SS14</strain>
    </source>
</reference>
<dbReference type="InterPro" id="IPR014710">
    <property type="entry name" value="RmlC-like_jellyroll"/>
</dbReference>
<keyword evidence="1" id="KW-0479">Metal-binding</keyword>
<dbReference type="EMBL" id="KN837481">
    <property type="protein sequence ID" value="KIJ24531.1"/>
    <property type="molecule type" value="Genomic_DNA"/>
</dbReference>
<organism evidence="3 4">
    <name type="scientific">Sphaerobolus stellatus (strain SS14)</name>
    <dbReference type="NCBI Taxonomy" id="990650"/>
    <lineage>
        <taxon>Eukaryota</taxon>
        <taxon>Fungi</taxon>
        <taxon>Dikarya</taxon>
        <taxon>Basidiomycota</taxon>
        <taxon>Agaricomycotina</taxon>
        <taxon>Agaricomycetes</taxon>
        <taxon>Phallomycetidae</taxon>
        <taxon>Geastrales</taxon>
        <taxon>Sphaerobolaceae</taxon>
        <taxon>Sphaerobolus</taxon>
    </lineage>
</organism>
<feature type="domain" description="Cupin type-1" evidence="2">
    <location>
        <begin position="51"/>
        <end position="175"/>
    </location>
</feature>
<keyword evidence="4" id="KW-1185">Reference proteome</keyword>
<sequence>MSSLLGKQLLRSSVRVAAFPSSTYRGSPSLVRHLSAKAPSTFLLPSNTISSSLKPVSHPLDPTAHRLTVSLGDAVGLTQQGIHLTRIPTGETRSTIPHWHSAEEEWFYILEGKGYAVIIDDTEGTQREVEVEKGDFLGFPGGFEARKFAHAFRSSKEGELVYLCGGTRVDTDTVHYPDKDKVLLIHRRDGKTQGILVGDANLKPMS</sequence>
<dbReference type="SUPFAM" id="SSF51182">
    <property type="entry name" value="RmlC-like cupins"/>
    <property type="match status" value="1"/>
</dbReference>
<protein>
    <recommendedName>
        <fullName evidence="2">Cupin type-1 domain-containing protein</fullName>
    </recommendedName>
</protein>
<dbReference type="InterPro" id="IPR013096">
    <property type="entry name" value="Cupin_2"/>
</dbReference>
<dbReference type="SMART" id="SM00835">
    <property type="entry name" value="Cupin_1"/>
    <property type="match status" value="1"/>
</dbReference>
<proteinExistence type="predicted"/>
<dbReference type="GO" id="GO:0046872">
    <property type="term" value="F:metal ion binding"/>
    <property type="evidence" value="ECO:0007669"/>
    <property type="project" value="UniProtKB-KW"/>
</dbReference>
<dbReference type="InterPro" id="IPR011051">
    <property type="entry name" value="RmlC_Cupin_sf"/>
</dbReference>
<dbReference type="CDD" id="cd02224">
    <property type="entry name" value="cupin_SPO2919-like"/>
    <property type="match status" value="1"/>
</dbReference>
<accession>A0A0C9UGH7</accession>
<evidence type="ECO:0000313" key="3">
    <source>
        <dbReference type="EMBL" id="KIJ24531.1"/>
    </source>
</evidence>
<dbReference type="PANTHER" id="PTHR35848">
    <property type="entry name" value="OXALATE-BINDING PROTEIN"/>
    <property type="match status" value="1"/>
</dbReference>
<dbReference type="InterPro" id="IPR006045">
    <property type="entry name" value="Cupin_1"/>
</dbReference>